<dbReference type="EMBL" id="FRDN01000005">
    <property type="protein sequence ID" value="SHN63386.1"/>
    <property type="molecule type" value="Genomic_DNA"/>
</dbReference>
<dbReference type="AlphaFoldDB" id="A0A1M7SY98"/>
<comment type="similarity">
    <text evidence="1">Belongs to the 3-oxoacid CoA-transferase subunit A family.</text>
</comment>
<organism evidence="3 4">
    <name type="scientific">Desulfitobacterium chlororespirans DSM 11544</name>
    <dbReference type="NCBI Taxonomy" id="1121395"/>
    <lineage>
        <taxon>Bacteria</taxon>
        <taxon>Bacillati</taxon>
        <taxon>Bacillota</taxon>
        <taxon>Clostridia</taxon>
        <taxon>Eubacteriales</taxon>
        <taxon>Desulfitobacteriaceae</taxon>
        <taxon>Desulfitobacterium</taxon>
    </lineage>
</organism>
<dbReference type="Gene3D" id="3.40.1080.10">
    <property type="entry name" value="Glutaconate Coenzyme A-transferase"/>
    <property type="match status" value="1"/>
</dbReference>
<dbReference type="SUPFAM" id="SSF100950">
    <property type="entry name" value="NagB/RpiA/CoA transferase-like"/>
    <property type="match status" value="1"/>
</dbReference>
<keyword evidence="4" id="KW-1185">Reference proteome</keyword>
<dbReference type="Proteomes" id="UP000184010">
    <property type="component" value="Unassembled WGS sequence"/>
</dbReference>
<keyword evidence="2 3" id="KW-0808">Transferase</keyword>
<dbReference type="InterPro" id="IPR037171">
    <property type="entry name" value="NagB/RpiA_transferase-like"/>
</dbReference>
<dbReference type="NCBIfam" id="TIGR02429">
    <property type="entry name" value="pcaI_scoA_fam"/>
    <property type="match status" value="1"/>
</dbReference>
<sequence>MKVNKVKTAAEAIREIRDNCSIMIGGFMGCGSPKGLVEEVVKSGAQNLLVISNDTDFEGVGVGKLVASGQIKKLIASHIGTNPQTGRKMTAGELEVELNPQGTLAERIRAGGAGLGGVLTPTGLGTVIEQGKPKVSVEDKTYLLETPLKADVALIKAYKGDTWGNLIFRGSARNFNPVMATAADYVIAEVEECVEAGAIHPEEVMLPGIFIDAVVVQGGAEE</sequence>
<reference evidence="4" key="1">
    <citation type="submission" date="2016-12" db="EMBL/GenBank/DDBJ databases">
        <authorList>
            <person name="Varghese N."/>
            <person name="Submissions S."/>
        </authorList>
    </citation>
    <scope>NUCLEOTIDE SEQUENCE [LARGE SCALE GENOMIC DNA]</scope>
    <source>
        <strain evidence="4">DSM 11544</strain>
    </source>
</reference>
<dbReference type="STRING" id="1121395.SAMN02745215_01300"/>
<dbReference type="Pfam" id="PF01144">
    <property type="entry name" value="CoA_trans"/>
    <property type="match status" value="1"/>
</dbReference>
<dbReference type="GO" id="GO:0008410">
    <property type="term" value="F:CoA-transferase activity"/>
    <property type="evidence" value="ECO:0007669"/>
    <property type="project" value="InterPro"/>
</dbReference>
<evidence type="ECO:0000256" key="1">
    <source>
        <dbReference type="ARBA" id="ARBA00005612"/>
    </source>
</evidence>
<dbReference type="SMART" id="SM00882">
    <property type="entry name" value="CoA_trans"/>
    <property type="match status" value="1"/>
</dbReference>
<dbReference type="InterPro" id="IPR004165">
    <property type="entry name" value="CoA_trans_fam_I"/>
</dbReference>
<dbReference type="PANTHER" id="PTHR13707:SF60">
    <property type="entry name" value="ACETATE COA-TRANSFERASE SUBUNIT ALPHA"/>
    <property type="match status" value="1"/>
</dbReference>
<proteinExistence type="inferred from homology"/>
<dbReference type="RefSeq" id="WP_072771847.1">
    <property type="nucleotide sequence ID" value="NZ_FRDN01000005.1"/>
</dbReference>
<dbReference type="InterPro" id="IPR012792">
    <property type="entry name" value="3-oxoacid_CoA-transf_A"/>
</dbReference>
<evidence type="ECO:0000256" key="2">
    <source>
        <dbReference type="ARBA" id="ARBA00022679"/>
    </source>
</evidence>
<evidence type="ECO:0000313" key="4">
    <source>
        <dbReference type="Proteomes" id="UP000184010"/>
    </source>
</evidence>
<evidence type="ECO:0000313" key="3">
    <source>
        <dbReference type="EMBL" id="SHN63386.1"/>
    </source>
</evidence>
<dbReference type="InterPro" id="IPR004163">
    <property type="entry name" value="CoA_transf_BS"/>
</dbReference>
<dbReference type="PANTHER" id="PTHR13707">
    <property type="entry name" value="KETOACID-COENZYME A TRANSFERASE"/>
    <property type="match status" value="1"/>
</dbReference>
<name>A0A1M7SY98_9FIRM</name>
<dbReference type="PROSITE" id="PS01273">
    <property type="entry name" value="COA_TRANSF_1"/>
    <property type="match status" value="1"/>
</dbReference>
<gene>
    <name evidence="3" type="ORF">SAMN02745215_01300</name>
</gene>
<dbReference type="PROSITE" id="PS51257">
    <property type="entry name" value="PROKAR_LIPOPROTEIN"/>
    <property type="match status" value="1"/>
</dbReference>
<accession>A0A1M7SY98</accession>
<protein>
    <submittedName>
        <fullName evidence="3">Acetate CoA/acetoacetate CoA-transferase alpha subunit</fullName>
    </submittedName>
</protein>